<dbReference type="AlphaFoldDB" id="A0AAV9ZUG5"/>
<reference evidence="2 3" key="1">
    <citation type="journal article" date="2024" name="J Genomics">
        <title>Draft genome sequencing and assembly of Favolaschia claudopus CIRM-BRFM 2984 isolated from oak limbs.</title>
        <authorList>
            <person name="Navarro D."/>
            <person name="Drula E."/>
            <person name="Chaduli D."/>
            <person name="Cazenave R."/>
            <person name="Ahrendt S."/>
            <person name="Wang J."/>
            <person name="Lipzen A."/>
            <person name="Daum C."/>
            <person name="Barry K."/>
            <person name="Grigoriev I.V."/>
            <person name="Favel A."/>
            <person name="Rosso M.N."/>
            <person name="Martin F."/>
        </authorList>
    </citation>
    <scope>NUCLEOTIDE SEQUENCE [LARGE SCALE GENOMIC DNA]</scope>
    <source>
        <strain evidence="2 3">CIRM-BRFM 2984</strain>
    </source>
</reference>
<name>A0AAV9ZUG5_9AGAR</name>
<dbReference type="InterPro" id="IPR046347">
    <property type="entry name" value="bZIP_sf"/>
</dbReference>
<evidence type="ECO:0000313" key="3">
    <source>
        <dbReference type="Proteomes" id="UP001362999"/>
    </source>
</evidence>
<dbReference type="Proteomes" id="UP001362999">
    <property type="component" value="Unassembled WGS sequence"/>
</dbReference>
<feature type="region of interest" description="Disordered" evidence="1">
    <location>
        <begin position="24"/>
        <end position="47"/>
    </location>
</feature>
<feature type="compositionally biased region" description="Basic residues" evidence="1">
    <location>
        <begin position="37"/>
        <end position="47"/>
    </location>
</feature>
<organism evidence="2 3">
    <name type="scientific">Favolaschia claudopus</name>
    <dbReference type="NCBI Taxonomy" id="2862362"/>
    <lineage>
        <taxon>Eukaryota</taxon>
        <taxon>Fungi</taxon>
        <taxon>Dikarya</taxon>
        <taxon>Basidiomycota</taxon>
        <taxon>Agaricomycotina</taxon>
        <taxon>Agaricomycetes</taxon>
        <taxon>Agaricomycetidae</taxon>
        <taxon>Agaricales</taxon>
        <taxon>Marasmiineae</taxon>
        <taxon>Mycenaceae</taxon>
        <taxon>Favolaschia</taxon>
    </lineage>
</organism>
<dbReference type="GO" id="GO:0003700">
    <property type="term" value="F:DNA-binding transcription factor activity"/>
    <property type="evidence" value="ECO:0007669"/>
    <property type="project" value="InterPro"/>
</dbReference>
<keyword evidence="3" id="KW-1185">Reference proteome</keyword>
<dbReference type="SUPFAM" id="SSF57959">
    <property type="entry name" value="Leucine zipper domain"/>
    <property type="match status" value="1"/>
</dbReference>
<comment type="caution">
    <text evidence="2">The sequence shown here is derived from an EMBL/GenBank/DDBJ whole genome shotgun (WGS) entry which is preliminary data.</text>
</comment>
<proteinExistence type="predicted"/>
<accession>A0AAV9ZUG5</accession>
<dbReference type="EMBL" id="JAWWNJ010000114">
    <property type="protein sequence ID" value="KAK6992030.1"/>
    <property type="molecule type" value="Genomic_DNA"/>
</dbReference>
<evidence type="ECO:0000313" key="2">
    <source>
        <dbReference type="EMBL" id="KAK6992030.1"/>
    </source>
</evidence>
<dbReference type="Gene3D" id="1.20.5.170">
    <property type="match status" value="1"/>
</dbReference>
<sequence length="170" mass="18738">MEPAAENTSFGKRVKSCLSEISPSFAGTDHSAGKQMRSNKKAARDHKNRVAAQLSRARQKAHLEQLLHRKKLLIEGITDLPFAQAVQAKLGIDVGTSQSVQELMSDFSKLAKSRRQLQQTNNELKQSLRGCRPLLNSLSLVTPLLDLTSTPPSNCDSSRDPNIDPSLYET</sequence>
<protein>
    <recommendedName>
        <fullName evidence="4">BZIP domain-containing protein</fullName>
    </recommendedName>
</protein>
<feature type="region of interest" description="Disordered" evidence="1">
    <location>
        <begin position="149"/>
        <end position="170"/>
    </location>
</feature>
<gene>
    <name evidence="2" type="ORF">R3P38DRAFT_3227038</name>
</gene>
<evidence type="ECO:0000256" key="1">
    <source>
        <dbReference type="SAM" id="MobiDB-lite"/>
    </source>
</evidence>
<evidence type="ECO:0008006" key="4">
    <source>
        <dbReference type="Google" id="ProtNLM"/>
    </source>
</evidence>